<sequence>MTIRLEVAPGEYYPKLRRKSLPDSSTRLNVALRRACIAEKLDQTSTMTAHHHSLCKFPQRASPALSPIYKLRECSDPMGKTEVSTGAFDVTSNWNANWSGFLVFVGSN</sequence>
<organism evidence="1 2">
    <name type="scientific">Pristionchus pacificus</name>
    <name type="common">Parasitic nematode worm</name>
    <dbReference type="NCBI Taxonomy" id="54126"/>
    <lineage>
        <taxon>Eukaryota</taxon>
        <taxon>Metazoa</taxon>
        <taxon>Ecdysozoa</taxon>
        <taxon>Nematoda</taxon>
        <taxon>Chromadorea</taxon>
        <taxon>Rhabditida</taxon>
        <taxon>Rhabditina</taxon>
        <taxon>Diplogasteromorpha</taxon>
        <taxon>Diplogasteroidea</taxon>
        <taxon>Neodiplogasteridae</taxon>
        <taxon>Pristionchus</taxon>
    </lineage>
</organism>
<accession>A0A2A6C8T4</accession>
<proteinExistence type="predicted"/>
<name>A0A2A6C8T4_PRIPA</name>
<gene>
    <name evidence="1" type="primary">WBGene00282057</name>
</gene>
<dbReference type="EnsemblMetazoa" id="PPA43688.1">
    <property type="protein sequence ID" value="PPA43688.1"/>
    <property type="gene ID" value="WBGene00282057"/>
</dbReference>
<dbReference type="AlphaFoldDB" id="A0A2A6C8T4"/>
<evidence type="ECO:0000313" key="2">
    <source>
        <dbReference type="Proteomes" id="UP000005239"/>
    </source>
</evidence>
<accession>A0A8R1V418</accession>
<evidence type="ECO:0000313" key="1">
    <source>
        <dbReference type="EnsemblMetazoa" id="PPA43688.1"/>
    </source>
</evidence>
<dbReference type="Proteomes" id="UP000005239">
    <property type="component" value="Unassembled WGS sequence"/>
</dbReference>
<reference evidence="2" key="1">
    <citation type="journal article" date="2008" name="Nat. Genet.">
        <title>The Pristionchus pacificus genome provides a unique perspective on nematode lifestyle and parasitism.</title>
        <authorList>
            <person name="Dieterich C."/>
            <person name="Clifton S.W."/>
            <person name="Schuster L.N."/>
            <person name="Chinwalla A."/>
            <person name="Delehaunty K."/>
            <person name="Dinkelacker I."/>
            <person name="Fulton L."/>
            <person name="Fulton R."/>
            <person name="Godfrey J."/>
            <person name="Minx P."/>
            <person name="Mitreva M."/>
            <person name="Roeseler W."/>
            <person name="Tian H."/>
            <person name="Witte H."/>
            <person name="Yang S.P."/>
            <person name="Wilson R.K."/>
            <person name="Sommer R.J."/>
        </authorList>
    </citation>
    <scope>NUCLEOTIDE SEQUENCE [LARGE SCALE GENOMIC DNA]</scope>
    <source>
        <strain evidence="2">PS312</strain>
    </source>
</reference>
<keyword evidence="2" id="KW-1185">Reference proteome</keyword>
<reference evidence="1" key="2">
    <citation type="submission" date="2022-06" db="UniProtKB">
        <authorList>
            <consortium name="EnsemblMetazoa"/>
        </authorList>
    </citation>
    <scope>IDENTIFICATION</scope>
    <source>
        <strain evidence="1">PS312</strain>
    </source>
</reference>
<protein>
    <submittedName>
        <fullName evidence="1">Uncharacterized protein</fullName>
    </submittedName>
</protein>